<dbReference type="Proteomes" id="UP000319801">
    <property type="component" value="Unassembled WGS sequence"/>
</dbReference>
<comment type="caution">
    <text evidence="1">The sequence shown here is derived from an EMBL/GenBank/DDBJ whole genome shotgun (WGS) entry which is preliminary data.</text>
</comment>
<organism evidence="1 2">
    <name type="scientific">Bagarius yarrelli</name>
    <name type="common">Goonch</name>
    <name type="synonym">Bagrus yarrelli</name>
    <dbReference type="NCBI Taxonomy" id="175774"/>
    <lineage>
        <taxon>Eukaryota</taxon>
        <taxon>Metazoa</taxon>
        <taxon>Chordata</taxon>
        <taxon>Craniata</taxon>
        <taxon>Vertebrata</taxon>
        <taxon>Euteleostomi</taxon>
        <taxon>Actinopterygii</taxon>
        <taxon>Neopterygii</taxon>
        <taxon>Teleostei</taxon>
        <taxon>Ostariophysi</taxon>
        <taxon>Siluriformes</taxon>
        <taxon>Sisoridae</taxon>
        <taxon>Sisorinae</taxon>
        <taxon>Bagarius</taxon>
    </lineage>
</organism>
<dbReference type="EMBL" id="VCAZ01000013">
    <property type="protein sequence ID" value="TSK45808.1"/>
    <property type="molecule type" value="Genomic_DNA"/>
</dbReference>
<protein>
    <submittedName>
        <fullName evidence="1">Uncharacterized protein</fullName>
    </submittedName>
</protein>
<sequence>MLLEASFSEVRYRCVALRQEDPVSPTGTGYKTRRVQSGPSRIDVFQVCPNSPHLGSSHIFGKVRSEPVWHLNHPPHLVFDGLKPFLDTPKQINSWSDFSTAFCGCLRLLQPSEAASDSWLFSPCRGQTFGLGGATVTEVGKLVSCGR</sequence>
<gene>
    <name evidence="1" type="ORF">Baya_4899</name>
</gene>
<evidence type="ECO:0000313" key="1">
    <source>
        <dbReference type="EMBL" id="TSK45808.1"/>
    </source>
</evidence>
<keyword evidence="2" id="KW-1185">Reference proteome</keyword>
<dbReference type="AlphaFoldDB" id="A0A556TRC0"/>
<proteinExistence type="predicted"/>
<accession>A0A556TRC0</accession>
<reference evidence="1 2" key="1">
    <citation type="journal article" date="2019" name="Genome Biol. Evol.">
        <title>Whole-Genome Sequencing of the Giant Devil Catfish, Bagarius yarrelli.</title>
        <authorList>
            <person name="Jiang W."/>
            <person name="Lv Y."/>
            <person name="Cheng L."/>
            <person name="Yang K."/>
            <person name="Chao B."/>
            <person name="Wang X."/>
            <person name="Li Y."/>
            <person name="Pan X."/>
            <person name="You X."/>
            <person name="Zhang Y."/>
            <person name="Yang J."/>
            <person name="Li J."/>
            <person name="Zhang X."/>
            <person name="Liu S."/>
            <person name="Sun C."/>
            <person name="Yang J."/>
            <person name="Shi Q."/>
        </authorList>
    </citation>
    <scope>NUCLEOTIDE SEQUENCE [LARGE SCALE GENOMIC DNA]</scope>
    <source>
        <strain evidence="1">JWS20170419001</strain>
        <tissue evidence="1">Muscle</tissue>
    </source>
</reference>
<name>A0A556TRC0_BAGYA</name>
<evidence type="ECO:0000313" key="2">
    <source>
        <dbReference type="Proteomes" id="UP000319801"/>
    </source>
</evidence>